<comment type="caution">
    <text evidence="2">The sequence shown here is derived from an EMBL/GenBank/DDBJ whole genome shotgun (WGS) entry which is preliminary data.</text>
</comment>
<gene>
    <name evidence="2" type="ORF">I9W95_14340</name>
</gene>
<dbReference type="InterPro" id="IPR004675">
    <property type="entry name" value="AhpD_core"/>
</dbReference>
<dbReference type="NCBIfam" id="TIGR00778">
    <property type="entry name" value="ahpD_dom"/>
    <property type="match status" value="1"/>
</dbReference>
<dbReference type="Pfam" id="PF02627">
    <property type="entry name" value="CMD"/>
    <property type="match status" value="1"/>
</dbReference>
<dbReference type="InterPro" id="IPR029032">
    <property type="entry name" value="AhpD-like"/>
</dbReference>
<feature type="domain" description="Carboxymuconolactone decarboxylase-like" evidence="1">
    <location>
        <begin position="38"/>
        <end position="92"/>
    </location>
</feature>
<organism evidence="2 3">
    <name type="scientific">Thalassolituus marinus</name>
    <dbReference type="NCBI Taxonomy" id="671053"/>
    <lineage>
        <taxon>Bacteria</taxon>
        <taxon>Pseudomonadati</taxon>
        <taxon>Pseudomonadota</taxon>
        <taxon>Gammaproteobacteria</taxon>
        <taxon>Oceanospirillales</taxon>
        <taxon>Oceanospirillaceae</taxon>
        <taxon>Thalassolituus</taxon>
    </lineage>
</organism>
<accession>A0ABS7ZU90</accession>
<dbReference type="Proteomes" id="UP000714380">
    <property type="component" value="Unassembled WGS sequence"/>
</dbReference>
<keyword evidence="3" id="KW-1185">Reference proteome</keyword>
<reference evidence="2 3" key="1">
    <citation type="submission" date="2020-12" db="EMBL/GenBank/DDBJ databases">
        <title>Novel Thalassolituus-related marine hydrocarbonoclastic bacteria mediated algae-derived hydrocarbons mineralization in twilight zone of the northern South China Sea.</title>
        <authorList>
            <person name="Dong C."/>
        </authorList>
    </citation>
    <scope>NUCLEOTIDE SEQUENCE [LARGE SCALE GENOMIC DNA]</scope>
    <source>
        <strain evidence="2 3">IMCC1826</strain>
    </source>
</reference>
<name>A0ABS7ZU90_9GAMM</name>
<dbReference type="SUPFAM" id="SSF69118">
    <property type="entry name" value="AhpD-like"/>
    <property type="match status" value="1"/>
</dbReference>
<dbReference type="EMBL" id="JAEDAH010000091">
    <property type="protein sequence ID" value="MCA6064788.1"/>
    <property type="molecule type" value="Genomic_DNA"/>
</dbReference>
<proteinExistence type="predicted"/>
<evidence type="ECO:0000259" key="1">
    <source>
        <dbReference type="Pfam" id="PF02627"/>
    </source>
</evidence>
<dbReference type="RefSeq" id="WP_225676097.1">
    <property type="nucleotide sequence ID" value="NZ_JAEDAH010000091.1"/>
</dbReference>
<evidence type="ECO:0000313" key="3">
    <source>
        <dbReference type="Proteomes" id="UP000714380"/>
    </source>
</evidence>
<dbReference type="InterPro" id="IPR003779">
    <property type="entry name" value="CMD-like"/>
</dbReference>
<sequence>MKSAFHKRVFTLPQLLRISLQAGVRLPLLGKALLLPATSRKLREQVMLACTSVNDCRYCAWAHTHLALKNGVDIEQMNALLASPDQPLANEREGIAMLYAQHFAEQSGKPSAEAKERLSSVFSGAEVREIHAYLYAIYFANLSGNTFDAFLLRLQGKSAENSHLLTEVISSALSAPVLISIWWAARSDRKVTLDSLS</sequence>
<protein>
    <submittedName>
        <fullName evidence="2">Carboxymuconolactone decarboxylase family protein</fullName>
    </submittedName>
</protein>
<dbReference type="Gene3D" id="1.20.1290.10">
    <property type="entry name" value="AhpD-like"/>
    <property type="match status" value="1"/>
</dbReference>
<evidence type="ECO:0000313" key="2">
    <source>
        <dbReference type="EMBL" id="MCA6064788.1"/>
    </source>
</evidence>